<gene>
    <name evidence="1" type="ORF">WG929_05665</name>
</gene>
<evidence type="ECO:0000313" key="2">
    <source>
        <dbReference type="Proteomes" id="UP001620597"/>
    </source>
</evidence>
<organism evidence="1 2">
    <name type="scientific">Oceanobacter antarcticus</name>
    <dbReference type="NCBI Taxonomy" id="3133425"/>
    <lineage>
        <taxon>Bacteria</taxon>
        <taxon>Pseudomonadati</taxon>
        <taxon>Pseudomonadota</taxon>
        <taxon>Gammaproteobacteria</taxon>
        <taxon>Oceanospirillales</taxon>
        <taxon>Oceanospirillaceae</taxon>
        <taxon>Oceanobacter</taxon>
    </lineage>
</organism>
<reference evidence="1 2" key="1">
    <citation type="submission" date="2024-03" db="EMBL/GenBank/DDBJ databases">
        <title>High-quality draft genome sequence of Oceanobacter sp. wDCs-4.</title>
        <authorList>
            <person name="Dong C."/>
        </authorList>
    </citation>
    <scope>NUCLEOTIDE SEQUENCE [LARGE SCALE GENOMIC DNA]</scope>
    <source>
        <strain evidence="2">wDCs-4</strain>
    </source>
</reference>
<dbReference type="Pfam" id="PF20227">
    <property type="entry name" value="DUF6586"/>
    <property type="match status" value="1"/>
</dbReference>
<dbReference type="InterPro" id="IPR046493">
    <property type="entry name" value="DUF6586"/>
</dbReference>
<keyword evidence="2" id="KW-1185">Reference proteome</keyword>
<dbReference type="RefSeq" id="WP_416205253.1">
    <property type="nucleotide sequence ID" value="NZ_JBBKTX010000005.1"/>
</dbReference>
<sequence>MAAINWVGQTNQRLYQCRLLQEQICTGQEPALQQALDDAALLQLFAAYRCYLNELALAAGVTNRVDSLTQLLQQTALVTGDMRQWQALSVDTFSWFCRFLQVVEQLGWPDTQAVDSSLATEVSGLIASSASSDEDDSVSHWLASFHRLIDEQRANQRES</sequence>
<evidence type="ECO:0000313" key="1">
    <source>
        <dbReference type="EMBL" id="MFK4751894.1"/>
    </source>
</evidence>
<dbReference type="Proteomes" id="UP001620597">
    <property type="component" value="Unassembled WGS sequence"/>
</dbReference>
<accession>A0ABW8NG21</accession>
<comment type="caution">
    <text evidence="1">The sequence shown here is derived from an EMBL/GenBank/DDBJ whole genome shotgun (WGS) entry which is preliminary data.</text>
</comment>
<dbReference type="EMBL" id="JBBKTX010000005">
    <property type="protein sequence ID" value="MFK4751894.1"/>
    <property type="molecule type" value="Genomic_DNA"/>
</dbReference>
<name>A0ABW8NG21_9GAMM</name>
<protein>
    <submittedName>
        <fullName evidence="1">DUF6586 family protein</fullName>
    </submittedName>
</protein>
<proteinExistence type="predicted"/>